<dbReference type="EMBL" id="CAJHCP010000027">
    <property type="protein sequence ID" value="CAD6559848.1"/>
    <property type="molecule type" value="Genomic_DNA"/>
</dbReference>
<protein>
    <recommendedName>
        <fullName evidence="10">Two component transcriptional regulator, winged helix family</fullName>
    </recommendedName>
</protein>
<name>A0ABN7IDN9_9BURK</name>
<evidence type="ECO:0000256" key="1">
    <source>
        <dbReference type="ARBA" id="ARBA00022553"/>
    </source>
</evidence>
<keyword evidence="3 5" id="KW-0238">DNA-binding</keyword>
<dbReference type="PANTHER" id="PTHR48111">
    <property type="entry name" value="REGULATOR OF RPOS"/>
    <property type="match status" value="1"/>
</dbReference>
<evidence type="ECO:0000313" key="8">
    <source>
        <dbReference type="EMBL" id="CAD6559848.1"/>
    </source>
</evidence>
<feature type="DNA-binding region" description="OmpR/PhoB-type" evidence="5">
    <location>
        <begin position="127"/>
        <end position="226"/>
    </location>
</feature>
<evidence type="ECO:0000256" key="2">
    <source>
        <dbReference type="ARBA" id="ARBA00023012"/>
    </source>
</evidence>
<evidence type="ECO:0008006" key="10">
    <source>
        <dbReference type="Google" id="ProtNLM"/>
    </source>
</evidence>
<keyword evidence="2" id="KW-0902">Two-component regulatory system</keyword>
<dbReference type="InterPro" id="IPR001867">
    <property type="entry name" value="OmpR/PhoB-type_DNA-bd"/>
</dbReference>
<keyword evidence="1" id="KW-0597">Phosphoprotein</keyword>
<dbReference type="Pfam" id="PF00486">
    <property type="entry name" value="Trans_reg_C"/>
    <property type="match status" value="1"/>
</dbReference>
<sequence length="236" mass="26446">MRIALIEPDLQHARVVDRLVFAGGHACRHFTASAPFLQCAQIDFFDLLITENWAGDHCAEDVIPRARAILPDLPIIVLLPEPRESQIVTALHAGADDCLSKPVRGPEMLARIHALMRRAGLRRPANRRRDVIGGYSFDAAHFAVAFRDRTVVLTPKEFRLALLLFNNLARPVSRVHILETVWTRGRDVPSRTVDTHVSRVRAKLELRPELGYCLIPLYGYGYQLDAIPSELPAVPA</sequence>
<dbReference type="Gene3D" id="3.40.50.2300">
    <property type="match status" value="1"/>
</dbReference>
<dbReference type="InterPro" id="IPR011006">
    <property type="entry name" value="CheY-like_superfamily"/>
</dbReference>
<comment type="caution">
    <text evidence="4">Lacks conserved residue(s) required for the propagation of feature annotation.</text>
</comment>
<evidence type="ECO:0000259" key="6">
    <source>
        <dbReference type="PROSITE" id="PS50110"/>
    </source>
</evidence>
<feature type="domain" description="Response regulatory" evidence="6">
    <location>
        <begin position="2"/>
        <end position="116"/>
    </location>
</feature>
<keyword evidence="9" id="KW-1185">Reference proteome</keyword>
<dbReference type="SUPFAM" id="SSF52172">
    <property type="entry name" value="CheY-like"/>
    <property type="match status" value="1"/>
</dbReference>
<dbReference type="PANTHER" id="PTHR48111:SF40">
    <property type="entry name" value="PHOSPHATE REGULON TRANSCRIPTIONAL REGULATORY PROTEIN PHOB"/>
    <property type="match status" value="1"/>
</dbReference>
<dbReference type="InterPro" id="IPR036388">
    <property type="entry name" value="WH-like_DNA-bd_sf"/>
</dbReference>
<dbReference type="Gene3D" id="1.10.10.10">
    <property type="entry name" value="Winged helix-like DNA-binding domain superfamily/Winged helix DNA-binding domain"/>
    <property type="match status" value="1"/>
</dbReference>
<evidence type="ECO:0000256" key="3">
    <source>
        <dbReference type="ARBA" id="ARBA00023125"/>
    </source>
</evidence>
<evidence type="ECO:0000256" key="4">
    <source>
        <dbReference type="PROSITE-ProRule" id="PRU00169"/>
    </source>
</evidence>
<proteinExistence type="predicted"/>
<organism evidence="8 9">
    <name type="scientific">Paraburkholderia metrosideri</name>
    <dbReference type="NCBI Taxonomy" id="580937"/>
    <lineage>
        <taxon>Bacteria</taxon>
        <taxon>Pseudomonadati</taxon>
        <taxon>Pseudomonadota</taxon>
        <taxon>Betaproteobacteria</taxon>
        <taxon>Burkholderiales</taxon>
        <taxon>Burkholderiaceae</taxon>
        <taxon>Paraburkholderia</taxon>
    </lineage>
</organism>
<dbReference type="SMART" id="SM00862">
    <property type="entry name" value="Trans_reg_C"/>
    <property type="match status" value="1"/>
</dbReference>
<dbReference type="PROSITE" id="PS51755">
    <property type="entry name" value="OMPR_PHOB"/>
    <property type="match status" value="1"/>
</dbReference>
<accession>A0ABN7IDN9</accession>
<dbReference type="InterPro" id="IPR001789">
    <property type="entry name" value="Sig_transdc_resp-reg_receiver"/>
</dbReference>
<feature type="domain" description="OmpR/PhoB-type" evidence="7">
    <location>
        <begin position="127"/>
        <end position="226"/>
    </location>
</feature>
<dbReference type="CDD" id="cd00383">
    <property type="entry name" value="trans_reg_C"/>
    <property type="match status" value="1"/>
</dbReference>
<comment type="caution">
    <text evidence="8">The sequence shown here is derived from an EMBL/GenBank/DDBJ whole genome shotgun (WGS) entry which is preliminary data.</text>
</comment>
<dbReference type="RefSeq" id="WP_201646539.1">
    <property type="nucleotide sequence ID" value="NZ_CAJHCP010000027.1"/>
</dbReference>
<gene>
    <name evidence="8" type="ORF">LMG28140_06716</name>
</gene>
<dbReference type="InterPro" id="IPR016032">
    <property type="entry name" value="Sig_transdc_resp-reg_C-effctor"/>
</dbReference>
<evidence type="ECO:0000313" key="9">
    <source>
        <dbReference type="Proteomes" id="UP000598032"/>
    </source>
</evidence>
<reference evidence="8 9" key="1">
    <citation type="submission" date="2020-10" db="EMBL/GenBank/DDBJ databases">
        <authorList>
            <person name="Peeters C."/>
        </authorList>
    </citation>
    <scope>NUCLEOTIDE SEQUENCE [LARGE SCALE GENOMIC DNA]</scope>
    <source>
        <strain evidence="8 9">LMG 28140</strain>
    </source>
</reference>
<evidence type="ECO:0000256" key="5">
    <source>
        <dbReference type="PROSITE-ProRule" id="PRU01091"/>
    </source>
</evidence>
<evidence type="ECO:0000259" key="7">
    <source>
        <dbReference type="PROSITE" id="PS51755"/>
    </source>
</evidence>
<dbReference type="PROSITE" id="PS50110">
    <property type="entry name" value="RESPONSE_REGULATORY"/>
    <property type="match status" value="1"/>
</dbReference>
<dbReference type="InterPro" id="IPR039420">
    <property type="entry name" value="WalR-like"/>
</dbReference>
<dbReference type="Proteomes" id="UP000598032">
    <property type="component" value="Unassembled WGS sequence"/>
</dbReference>
<dbReference type="SUPFAM" id="SSF46894">
    <property type="entry name" value="C-terminal effector domain of the bipartite response regulators"/>
    <property type="match status" value="1"/>
</dbReference>